<dbReference type="AlphaFoldDB" id="X0Y4F9"/>
<organism evidence="5">
    <name type="scientific">marine sediment metagenome</name>
    <dbReference type="NCBI Taxonomy" id="412755"/>
    <lineage>
        <taxon>unclassified sequences</taxon>
        <taxon>metagenomes</taxon>
        <taxon>ecological metagenomes</taxon>
    </lineage>
</organism>
<evidence type="ECO:0000256" key="2">
    <source>
        <dbReference type="ARBA" id="ARBA00022741"/>
    </source>
</evidence>
<dbReference type="PANTHER" id="PTHR43334:SF1">
    <property type="entry name" value="3-HYDROXYPROPIONATE--COA LIGASE [ADP-FORMING]"/>
    <property type="match status" value="1"/>
</dbReference>
<proteinExistence type="predicted"/>
<dbReference type="InterPro" id="IPR011761">
    <property type="entry name" value="ATP-grasp"/>
</dbReference>
<dbReference type="GO" id="GO:0016874">
    <property type="term" value="F:ligase activity"/>
    <property type="evidence" value="ECO:0007669"/>
    <property type="project" value="UniProtKB-KW"/>
</dbReference>
<keyword evidence="2" id="KW-0547">Nucleotide-binding</keyword>
<dbReference type="PROSITE" id="PS50975">
    <property type="entry name" value="ATP_GRASP"/>
    <property type="match status" value="1"/>
</dbReference>
<comment type="caution">
    <text evidence="5">The sequence shown here is derived from an EMBL/GenBank/DDBJ whole genome shotgun (WGS) entry which is preliminary data.</text>
</comment>
<gene>
    <name evidence="5" type="ORF">S01H1_79145</name>
</gene>
<dbReference type="Pfam" id="PF13549">
    <property type="entry name" value="ATP-grasp_5"/>
    <property type="match status" value="1"/>
</dbReference>
<name>X0Y4F9_9ZZZZ</name>
<evidence type="ECO:0000313" key="5">
    <source>
        <dbReference type="EMBL" id="GAG50640.1"/>
    </source>
</evidence>
<keyword evidence="3" id="KW-0067">ATP-binding</keyword>
<reference evidence="5" key="1">
    <citation type="journal article" date="2014" name="Front. Microbiol.">
        <title>High frequency of phylogenetically diverse reductive dehalogenase-homologous genes in deep subseafloor sedimentary metagenomes.</title>
        <authorList>
            <person name="Kawai M."/>
            <person name="Futagami T."/>
            <person name="Toyoda A."/>
            <person name="Takaki Y."/>
            <person name="Nishi S."/>
            <person name="Hori S."/>
            <person name="Arai W."/>
            <person name="Tsubouchi T."/>
            <person name="Morono Y."/>
            <person name="Uchiyama I."/>
            <person name="Ito T."/>
            <person name="Fujiyama A."/>
            <person name="Inagaki F."/>
            <person name="Takami H."/>
        </authorList>
    </citation>
    <scope>NUCLEOTIDE SEQUENCE</scope>
    <source>
        <strain evidence="5">Expedition CK06-06</strain>
    </source>
</reference>
<feature type="non-terminal residue" evidence="5">
    <location>
        <position position="190"/>
    </location>
</feature>
<feature type="domain" description="ATP-grasp" evidence="4">
    <location>
        <begin position="24"/>
        <end position="60"/>
    </location>
</feature>
<protein>
    <recommendedName>
        <fullName evidence="4">ATP-grasp domain-containing protein</fullName>
    </recommendedName>
</protein>
<dbReference type="PANTHER" id="PTHR43334">
    <property type="entry name" value="ACETATE--COA LIGASE [ADP-FORMING]"/>
    <property type="match status" value="1"/>
</dbReference>
<dbReference type="GO" id="GO:0046872">
    <property type="term" value="F:metal ion binding"/>
    <property type="evidence" value="ECO:0007669"/>
    <property type="project" value="InterPro"/>
</dbReference>
<keyword evidence="1" id="KW-0436">Ligase</keyword>
<dbReference type="InterPro" id="IPR013815">
    <property type="entry name" value="ATP_grasp_subdomain_1"/>
</dbReference>
<sequence>MSTIEIIDRAKSEGRTILTEVESKQILGEAGIPIAGAQLAASREEAVTVARQIGLPVVLKVVSPDISHKSDVGGVKLNLGSEEEVAAAFDDIVAAARRAQPGATVLGVSVQKMARPGVEVIMGMTKDPQFGPVLMFGLGGVFVEVLKDVAFRIVPLEPRDARQMIRDIQGFPVLEGFRGQEPADLAALED</sequence>
<dbReference type="GO" id="GO:0005524">
    <property type="term" value="F:ATP binding"/>
    <property type="evidence" value="ECO:0007669"/>
    <property type="project" value="UniProtKB-KW"/>
</dbReference>
<dbReference type="EMBL" id="BARS01053322">
    <property type="protein sequence ID" value="GAG50640.1"/>
    <property type="molecule type" value="Genomic_DNA"/>
</dbReference>
<dbReference type="Gene3D" id="3.30.470.20">
    <property type="entry name" value="ATP-grasp fold, B domain"/>
    <property type="match status" value="1"/>
</dbReference>
<evidence type="ECO:0000256" key="1">
    <source>
        <dbReference type="ARBA" id="ARBA00022598"/>
    </source>
</evidence>
<evidence type="ECO:0000256" key="3">
    <source>
        <dbReference type="ARBA" id="ARBA00022840"/>
    </source>
</evidence>
<dbReference type="FunFam" id="3.30.1490.20:FF:000020">
    <property type="entry name" value="Protein lysine acetyltransferase"/>
    <property type="match status" value="1"/>
</dbReference>
<dbReference type="InterPro" id="IPR051538">
    <property type="entry name" value="Acyl-CoA_Synth/Transferase"/>
</dbReference>
<accession>X0Y4F9</accession>
<dbReference type="Gene3D" id="3.30.1490.20">
    <property type="entry name" value="ATP-grasp fold, A domain"/>
    <property type="match status" value="1"/>
</dbReference>
<dbReference type="SUPFAM" id="SSF56059">
    <property type="entry name" value="Glutathione synthetase ATP-binding domain-like"/>
    <property type="match status" value="1"/>
</dbReference>
<evidence type="ECO:0000259" key="4">
    <source>
        <dbReference type="PROSITE" id="PS50975"/>
    </source>
</evidence>